<evidence type="ECO:0000313" key="4">
    <source>
        <dbReference type="Proteomes" id="UP000291562"/>
    </source>
</evidence>
<dbReference type="InterPro" id="IPR025060">
    <property type="entry name" value="DUF3999"/>
</dbReference>
<gene>
    <name evidence="3" type="ORF">ELE36_01825</name>
</gene>
<keyword evidence="4" id="KW-1185">Reference proteome</keyword>
<dbReference type="Pfam" id="PF13163">
    <property type="entry name" value="DUF3999"/>
    <property type="match status" value="1"/>
</dbReference>
<sequence length="481" mass="52281">MKLFALNRTTLVGVVFAVFCADAMAAKSSDFAYAWPLTTGAESSAYQIEITPEVYAALFDPELRDLEVFNAADEAVPLQAVAFDTQVLYHEERVKLPSFALPRNADDQASDDLHIQIERDITGRLRKLDTQTGNARAASTRTDYLLDASAIDAPIESLWLQDTNSTSALNAQFAVDASDDLQHWHTLVDAASVMDLRQNDATLVRRQIVLAQAHAKYLRLRRLDNGTTPGTGFSVEARLLSRTSVQRPGRQWIDVPLSAQDAPSTIAPASAGHNPPPIGYQYLLPGALNVEALRVTLASDNSIAEMSALSRLGGGATQSWSQRARFTAFRLRQDGAVLSNDEIAIGSGLRSREWRIEPAQALSVPASLSIAYRPDRFVFLAQAPGPYRLVAGQRSERRGDAPVNAALMQLRARLGHDWQPPLVTLGARETLRGAAATAAPAPTPEAYPWKSWLLWTLLVGGAAAVGFMALQLLKDAQPPKP</sequence>
<evidence type="ECO:0000313" key="3">
    <source>
        <dbReference type="EMBL" id="QBB69215.1"/>
    </source>
</evidence>
<feature type="transmembrane region" description="Helical" evidence="1">
    <location>
        <begin position="452"/>
        <end position="473"/>
    </location>
</feature>
<dbReference type="RefSeq" id="WP_129831471.1">
    <property type="nucleotide sequence ID" value="NZ_CP035704.1"/>
</dbReference>
<keyword evidence="1" id="KW-0812">Transmembrane</keyword>
<protein>
    <submittedName>
        <fullName evidence="3">DUF3999 domain-containing protein</fullName>
    </submittedName>
</protein>
<keyword evidence="1" id="KW-1133">Transmembrane helix</keyword>
<proteinExistence type="predicted"/>
<dbReference type="AlphaFoldDB" id="A0A411HFF4"/>
<evidence type="ECO:0000256" key="1">
    <source>
        <dbReference type="SAM" id="Phobius"/>
    </source>
</evidence>
<keyword evidence="1" id="KW-0472">Membrane</keyword>
<feature type="signal peptide" evidence="2">
    <location>
        <begin position="1"/>
        <end position="25"/>
    </location>
</feature>
<feature type="chain" id="PRO_5019520570" evidence="2">
    <location>
        <begin position="26"/>
        <end position="481"/>
    </location>
</feature>
<name>A0A411HFF4_9GAMM</name>
<organism evidence="3 4">
    <name type="scientific">Pseudolysobacter antarcticus</name>
    <dbReference type="NCBI Taxonomy" id="2511995"/>
    <lineage>
        <taxon>Bacteria</taxon>
        <taxon>Pseudomonadati</taxon>
        <taxon>Pseudomonadota</taxon>
        <taxon>Gammaproteobacteria</taxon>
        <taxon>Lysobacterales</taxon>
        <taxon>Rhodanobacteraceae</taxon>
        <taxon>Pseudolysobacter</taxon>
    </lineage>
</organism>
<evidence type="ECO:0000256" key="2">
    <source>
        <dbReference type="SAM" id="SignalP"/>
    </source>
</evidence>
<keyword evidence="2" id="KW-0732">Signal</keyword>
<dbReference type="OrthoDB" id="5405606at2"/>
<dbReference type="EMBL" id="CP035704">
    <property type="protein sequence ID" value="QBB69215.1"/>
    <property type="molecule type" value="Genomic_DNA"/>
</dbReference>
<dbReference type="Proteomes" id="UP000291562">
    <property type="component" value="Chromosome"/>
</dbReference>
<accession>A0A411HFF4</accession>
<reference evidence="3 4" key="1">
    <citation type="submission" date="2019-01" db="EMBL/GenBank/DDBJ databases">
        <title>Pseudolysobacter antarctica gen. nov., sp. nov., isolated from Fildes Peninsula, Antarctica.</title>
        <authorList>
            <person name="Wei Z."/>
            <person name="Peng F."/>
        </authorList>
    </citation>
    <scope>NUCLEOTIDE SEQUENCE [LARGE SCALE GENOMIC DNA]</scope>
    <source>
        <strain evidence="3 4">AQ6-296</strain>
    </source>
</reference>
<dbReference type="KEGG" id="xbc:ELE36_01825"/>